<name>A0A1I7IXG8_9PROT</name>
<proteinExistence type="predicted"/>
<dbReference type="EMBL" id="FPBZ01000031">
    <property type="protein sequence ID" value="SFU77643.1"/>
    <property type="molecule type" value="Genomic_DNA"/>
</dbReference>
<dbReference type="OrthoDB" id="9182288at2"/>
<gene>
    <name evidence="1" type="ORF">SAMN05216417_1311</name>
</gene>
<sequence length="256" mass="30397">MLRDIPVSTHNFFFRPAQFNKPYYVYGYRERSLEDKKRAVYRHKNKQYQWLLSEAYELFEDFIETTYAYAGYTDRSFWPLKDFGNVSLAELEEKDFTWFVHQAKIPQREILSRYRKKFPQLVYLETQNRLNINLSLAVVLIENLRHIIVHKKGIISNRRAFIEKVLKASGLYNNGNFCLKHTEFIEKFFGSGEYENTIYLLEVPVDPAYPDTYVDTFENLSNYLLAYAHLVMECLTSHTQTSLDAAMRNKQTNKAD</sequence>
<dbReference type="Proteomes" id="UP000182649">
    <property type="component" value="Unassembled WGS sequence"/>
</dbReference>
<dbReference type="RefSeq" id="WP_074976044.1">
    <property type="nucleotide sequence ID" value="NZ_FPBZ01000031.1"/>
</dbReference>
<accession>A0A1I7IXG8</accession>
<organism evidence="1 2">
    <name type="scientific">Nitrosospira multiformis</name>
    <dbReference type="NCBI Taxonomy" id="1231"/>
    <lineage>
        <taxon>Bacteria</taxon>
        <taxon>Pseudomonadati</taxon>
        <taxon>Pseudomonadota</taxon>
        <taxon>Betaproteobacteria</taxon>
        <taxon>Nitrosomonadales</taxon>
        <taxon>Nitrosomonadaceae</taxon>
        <taxon>Nitrosospira</taxon>
    </lineage>
</organism>
<reference evidence="2" key="1">
    <citation type="submission" date="2016-10" db="EMBL/GenBank/DDBJ databases">
        <authorList>
            <person name="Varghese N."/>
            <person name="Submissions S."/>
        </authorList>
    </citation>
    <scope>NUCLEOTIDE SEQUENCE [LARGE SCALE GENOMIC DNA]</scope>
    <source>
        <strain evidence="2">Nl14</strain>
    </source>
</reference>
<evidence type="ECO:0000313" key="2">
    <source>
        <dbReference type="Proteomes" id="UP000182649"/>
    </source>
</evidence>
<evidence type="ECO:0000313" key="1">
    <source>
        <dbReference type="EMBL" id="SFU77643.1"/>
    </source>
</evidence>
<dbReference type="AlphaFoldDB" id="A0A1I7IXG8"/>
<protein>
    <recommendedName>
        <fullName evidence="3">HEPN domain-containing protein</fullName>
    </recommendedName>
</protein>
<evidence type="ECO:0008006" key="3">
    <source>
        <dbReference type="Google" id="ProtNLM"/>
    </source>
</evidence>